<proteinExistence type="inferred from homology"/>
<dbReference type="PANTHER" id="PTHR43180">
    <property type="entry name" value="3-OXOACYL-(ACYL-CARRIER-PROTEIN) REDUCTASE (AFU_ORTHOLOGUE AFUA_6G11210)"/>
    <property type="match status" value="1"/>
</dbReference>
<keyword evidence="4" id="KW-1185">Reference proteome</keyword>
<dbReference type="SUPFAM" id="SSF51735">
    <property type="entry name" value="NAD(P)-binding Rossmann-fold domains"/>
    <property type="match status" value="1"/>
</dbReference>
<evidence type="ECO:0000256" key="2">
    <source>
        <dbReference type="ARBA" id="ARBA00023002"/>
    </source>
</evidence>
<dbReference type="Gene3D" id="3.40.50.720">
    <property type="entry name" value="NAD(P)-binding Rossmann-like Domain"/>
    <property type="match status" value="1"/>
</dbReference>
<dbReference type="InterPro" id="IPR002347">
    <property type="entry name" value="SDR_fam"/>
</dbReference>
<keyword evidence="2" id="KW-0560">Oxidoreductase</keyword>
<dbReference type="Pfam" id="PF13561">
    <property type="entry name" value="adh_short_C2"/>
    <property type="match status" value="1"/>
</dbReference>
<gene>
    <name evidence="3" type="ORF">B7463_g1543</name>
</gene>
<dbReference type="OMA" id="NCICPWM"/>
<evidence type="ECO:0000313" key="4">
    <source>
        <dbReference type="Proteomes" id="UP000258309"/>
    </source>
</evidence>
<dbReference type="PANTHER" id="PTHR43180:SF86">
    <property type="entry name" value="DEHYDROGENASE, PUTATIVE (AFU_ORTHOLOGUE AFUA_3G00290)-RELATED"/>
    <property type="match status" value="1"/>
</dbReference>
<comment type="caution">
    <text evidence="3">The sequence shown here is derived from an EMBL/GenBank/DDBJ whole genome shotgun (WGS) entry which is preliminary data.</text>
</comment>
<dbReference type="EMBL" id="NCSJ02000016">
    <property type="protein sequence ID" value="RFU34826.1"/>
    <property type="molecule type" value="Genomic_DNA"/>
</dbReference>
<dbReference type="AlphaFoldDB" id="A0A3E2HN82"/>
<dbReference type="PRINTS" id="PR00081">
    <property type="entry name" value="GDHRDH"/>
</dbReference>
<feature type="non-terminal residue" evidence="3">
    <location>
        <position position="296"/>
    </location>
</feature>
<dbReference type="STRING" id="5539.A0A3E2HN82"/>
<organism evidence="3 4">
    <name type="scientific">Scytalidium lignicola</name>
    <name type="common">Hyphomycete</name>
    <dbReference type="NCBI Taxonomy" id="5539"/>
    <lineage>
        <taxon>Eukaryota</taxon>
        <taxon>Fungi</taxon>
        <taxon>Dikarya</taxon>
        <taxon>Ascomycota</taxon>
        <taxon>Pezizomycotina</taxon>
        <taxon>Leotiomycetes</taxon>
        <taxon>Leotiomycetes incertae sedis</taxon>
        <taxon>Scytalidium</taxon>
    </lineage>
</organism>
<evidence type="ECO:0000256" key="1">
    <source>
        <dbReference type="ARBA" id="ARBA00006484"/>
    </source>
</evidence>
<dbReference type="OrthoDB" id="37659at2759"/>
<feature type="non-terminal residue" evidence="3">
    <location>
        <position position="1"/>
    </location>
</feature>
<dbReference type="GO" id="GO:0016491">
    <property type="term" value="F:oxidoreductase activity"/>
    <property type="evidence" value="ECO:0007669"/>
    <property type="project" value="UniProtKB-KW"/>
</dbReference>
<reference evidence="3 4" key="1">
    <citation type="submission" date="2018-05" db="EMBL/GenBank/DDBJ databases">
        <title>Draft genome sequence of Scytalidium lignicola DSM 105466, a ubiquitous saprotrophic fungus.</title>
        <authorList>
            <person name="Buettner E."/>
            <person name="Gebauer A.M."/>
            <person name="Hofrichter M."/>
            <person name="Liers C."/>
            <person name="Kellner H."/>
        </authorList>
    </citation>
    <scope>NUCLEOTIDE SEQUENCE [LARGE SCALE GENOMIC DNA]</scope>
    <source>
        <strain evidence="3 4">DSM 105466</strain>
    </source>
</reference>
<evidence type="ECO:0000313" key="3">
    <source>
        <dbReference type="EMBL" id="RFU34826.1"/>
    </source>
</evidence>
<name>A0A3E2HN82_SCYLI</name>
<dbReference type="InterPro" id="IPR036291">
    <property type="entry name" value="NAD(P)-bd_dom_sf"/>
</dbReference>
<comment type="similarity">
    <text evidence="1">Belongs to the short-chain dehydrogenases/reductases (SDR) family.</text>
</comment>
<accession>A0A3E2HN82</accession>
<protein>
    <submittedName>
        <fullName evidence="3">Uncharacterized protein</fullName>
    </submittedName>
</protein>
<sequence length="296" mass="32266">MIYQGGAHGVGASVVGILYGVGAHVTFGDIDEQGCKAVVDSLQRKNPDSTGSLQYLRVDVRKYEDNLALFQAAFEKHGRVDHALCIAGITEGQNWFENSLDLESIRTPPSTRVLDVNLLGAMYFVRIAAVYLRQNNTASSHSDKSIVLLGSLASFKEQAGLFVYQPAKHGVLGLLRSTRQFLHTEHNIRVNIVCPSLIDTGMSSRILHVWKERSLPINSADQVADYVTTLAALQKNPDKTDVTGLAVYVEGGNGWELEQDLDALDKQWMGEEMSNNAGIIHSALGTGSGWTKELGP</sequence>
<dbReference type="Proteomes" id="UP000258309">
    <property type="component" value="Unassembled WGS sequence"/>
</dbReference>